<protein>
    <submittedName>
        <fullName evidence="1">Uncharacterized protein</fullName>
    </submittedName>
</protein>
<organism evidence="1 2">
    <name type="scientific">Delftia phage PhiW-14</name>
    <name type="common">Deftia acidovorans bacteriophage phiW-14</name>
    <dbReference type="NCBI Taxonomy" id="665032"/>
    <lineage>
        <taxon>Viruses</taxon>
        <taxon>Duplodnaviria</taxon>
        <taxon>Heunggongvirae</taxon>
        <taxon>Uroviricota</taxon>
        <taxon>Caudoviricetes</taxon>
        <taxon>Ionavirus</taxon>
        <taxon>Ionavirus W14</taxon>
    </lineage>
</organism>
<keyword evidence="2" id="KW-1185">Reference proteome</keyword>
<dbReference type="GeneID" id="8684089"/>
<sequence length="132" mass="14494">MAQIQTIGGWMTCTDATTSVVQSVDGSKVTTTGAQGIPLYAVLVDRAVVAQASIDRLAKSNLLERFIRIEALKEQVKEYETQPLKRYHYHVSGSTGAEAYLYHASQVRRIMGRYPRGAAQAVLANLPPFPVK</sequence>
<evidence type="ECO:0000313" key="2">
    <source>
        <dbReference type="Proteomes" id="UP000008986"/>
    </source>
</evidence>
<dbReference type="EMBL" id="GQ357915">
    <property type="protein sequence ID" value="ACV50163.1"/>
    <property type="molecule type" value="Genomic_DNA"/>
</dbReference>
<dbReference type="RefSeq" id="YP_003358995.1">
    <property type="nucleotide sequence ID" value="NC_013697.1"/>
</dbReference>
<dbReference type="Proteomes" id="UP000008986">
    <property type="component" value="Segment"/>
</dbReference>
<dbReference type="KEGG" id="vg:8684089"/>
<name>C9DGB2_BPW14</name>
<reference evidence="2" key="1">
    <citation type="submission" date="2009-07" db="EMBL/GenBank/DDBJ databases">
        <authorList>
            <person name="Kropinski A.M."/>
            <person name="Villegas A."/>
            <person name="Lingohr E.J."/>
        </authorList>
    </citation>
    <scope>NUCLEOTIDE SEQUENCE [LARGE SCALE GENOMIC DNA]</scope>
</reference>
<organismHost>
    <name type="scientific">Delftia acidovorans</name>
    <name type="common">Pseudomonas acidovorans</name>
    <name type="synonym">Comamonas acidovorans</name>
    <dbReference type="NCBI Taxonomy" id="80866"/>
</organismHost>
<gene>
    <name evidence="1" type="primary">141</name>
</gene>
<accession>C9DGB2</accession>
<evidence type="ECO:0000313" key="1">
    <source>
        <dbReference type="EMBL" id="ACV50163.1"/>
    </source>
</evidence>
<proteinExistence type="predicted"/>